<dbReference type="Proteomes" id="UP000215914">
    <property type="component" value="Chromosome 16"/>
</dbReference>
<evidence type="ECO:0000313" key="2">
    <source>
        <dbReference type="Proteomes" id="UP000215914"/>
    </source>
</evidence>
<proteinExistence type="predicted"/>
<keyword evidence="2" id="KW-1185">Reference proteome</keyword>
<evidence type="ECO:0000313" key="1">
    <source>
        <dbReference type="EMBL" id="OTF91741.1"/>
    </source>
</evidence>
<sequence>MMMVPLVFGFRFQASVREGAGATTHTHTPSRPLNVWLLIRVDVELAVWDAGVVMGRDTWKLETRLEDYIYLGFG</sequence>
<accession>A0A251S3K6</accession>
<dbReference type="AlphaFoldDB" id="A0A251S3K6"/>
<protein>
    <submittedName>
        <fullName evidence="1">Uncharacterized protein</fullName>
    </submittedName>
</protein>
<gene>
    <name evidence="1" type="ORF">HannXRQ_Chr16g0514251</name>
</gene>
<dbReference type="InParanoid" id="A0A251S3K6"/>
<dbReference type="EMBL" id="CM007905">
    <property type="protein sequence ID" value="OTF91741.1"/>
    <property type="molecule type" value="Genomic_DNA"/>
</dbReference>
<name>A0A251S3K6_HELAN</name>
<organism evidence="1 2">
    <name type="scientific">Helianthus annuus</name>
    <name type="common">Common sunflower</name>
    <dbReference type="NCBI Taxonomy" id="4232"/>
    <lineage>
        <taxon>Eukaryota</taxon>
        <taxon>Viridiplantae</taxon>
        <taxon>Streptophyta</taxon>
        <taxon>Embryophyta</taxon>
        <taxon>Tracheophyta</taxon>
        <taxon>Spermatophyta</taxon>
        <taxon>Magnoliopsida</taxon>
        <taxon>eudicotyledons</taxon>
        <taxon>Gunneridae</taxon>
        <taxon>Pentapetalae</taxon>
        <taxon>asterids</taxon>
        <taxon>campanulids</taxon>
        <taxon>Asterales</taxon>
        <taxon>Asteraceae</taxon>
        <taxon>Asteroideae</taxon>
        <taxon>Heliantheae alliance</taxon>
        <taxon>Heliantheae</taxon>
        <taxon>Helianthus</taxon>
    </lineage>
</organism>
<reference evidence="2" key="1">
    <citation type="journal article" date="2017" name="Nature">
        <title>The sunflower genome provides insights into oil metabolism, flowering and Asterid evolution.</title>
        <authorList>
            <person name="Badouin H."/>
            <person name="Gouzy J."/>
            <person name="Grassa C.J."/>
            <person name="Murat F."/>
            <person name="Staton S.E."/>
            <person name="Cottret L."/>
            <person name="Lelandais-Briere C."/>
            <person name="Owens G.L."/>
            <person name="Carrere S."/>
            <person name="Mayjonade B."/>
            <person name="Legrand L."/>
            <person name="Gill N."/>
            <person name="Kane N.C."/>
            <person name="Bowers J.E."/>
            <person name="Hubner S."/>
            <person name="Bellec A."/>
            <person name="Berard A."/>
            <person name="Berges H."/>
            <person name="Blanchet N."/>
            <person name="Boniface M.C."/>
            <person name="Brunel D."/>
            <person name="Catrice O."/>
            <person name="Chaidir N."/>
            <person name="Claudel C."/>
            <person name="Donnadieu C."/>
            <person name="Faraut T."/>
            <person name="Fievet G."/>
            <person name="Helmstetter N."/>
            <person name="King M."/>
            <person name="Knapp S.J."/>
            <person name="Lai Z."/>
            <person name="Le Paslier M.C."/>
            <person name="Lippi Y."/>
            <person name="Lorenzon L."/>
            <person name="Mandel J.R."/>
            <person name="Marage G."/>
            <person name="Marchand G."/>
            <person name="Marquand E."/>
            <person name="Bret-Mestries E."/>
            <person name="Morien E."/>
            <person name="Nambeesan S."/>
            <person name="Nguyen T."/>
            <person name="Pegot-Espagnet P."/>
            <person name="Pouilly N."/>
            <person name="Raftis F."/>
            <person name="Sallet E."/>
            <person name="Schiex T."/>
            <person name="Thomas J."/>
            <person name="Vandecasteele C."/>
            <person name="Vares D."/>
            <person name="Vear F."/>
            <person name="Vautrin S."/>
            <person name="Crespi M."/>
            <person name="Mangin B."/>
            <person name="Burke J.M."/>
            <person name="Salse J."/>
            <person name="Munos S."/>
            <person name="Vincourt P."/>
            <person name="Rieseberg L.H."/>
            <person name="Langlade N.B."/>
        </authorList>
    </citation>
    <scope>NUCLEOTIDE SEQUENCE [LARGE SCALE GENOMIC DNA]</scope>
    <source>
        <strain evidence="2">cv. SF193</strain>
    </source>
</reference>